<reference evidence="2" key="1">
    <citation type="journal article" date="2022" name="bioRxiv">
        <title>Sequencing and chromosome-scale assembly of the giantPleurodeles waltlgenome.</title>
        <authorList>
            <person name="Brown T."/>
            <person name="Elewa A."/>
            <person name="Iarovenko S."/>
            <person name="Subramanian E."/>
            <person name="Araus A.J."/>
            <person name="Petzold A."/>
            <person name="Susuki M."/>
            <person name="Suzuki K.-i.T."/>
            <person name="Hayashi T."/>
            <person name="Toyoda A."/>
            <person name="Oliveira C."/>
            <person name="Osipova E."/>
            <person name="Leigh N.D."/>
            <person name="Simon A."/>
            <person name="Yun M.H."/>
        </authorList>
    </citation>
    <scope>NUCLEOTIDE SEQUENCE</scope>
    <source>
        <strain evidence="2">20211129_DDA</strain>
        <tissue evidence="2">Liver</tissue>
    </source>
</reference>
<dbReference type="Proteomes" id="UP001066276">
    <property type="component" value="Chromosome 3_1"/>
</dbReference>
<feature type="compositionally biased region" description="Basic and acidic residues" evidence="1">
    <location>
        <begin position="133"/>
        <end position="145"/>
    </location>
</feature>
<accession>A0AAV7UFJ8</accession>
<organism evidence="2 3">
    <name type="scientific">Pleurodeles waltl</name>
    <name type="common">Iberian ribbed newt</name>
    <dbReference type="NCBI Taxonomy" id="8319"/>
    <lineage>
        <taxon>Eukaryota</taxon>
        <taxon>Metazoa</taxon>
        <taxon>Chordata</taxon>
        <taxon>Craniata</taxon>
        <taxon>Vertebrata</taxon>
        <taxon>Euteleostomi</taxon>
        <taxon>Amphibia</taxon>
        <taxon>Batrachia</taxon>
        <taxon>Caudata</taxon>
        <taxon>Salamandroidea</taxon>
        <taxon>Salamandridae</taxon>
        <taxon>Pleurodelinae</taxon>
        <taxon>Pleurodeles</taxon>
    </lineage>
</organism>
<gene>
    <name evidence="2" type="ORF">NDU88_004592</name>
</gene>
<evidence type="ECO:0000313" key="2">
    <source>
        <dbReference type="EMBL" id="KAJ1187822.1"/>
    </source>
</evidence>
<keyword evidence="3" id="KW-1185">Reference proteome</keyword>
<sequence length="145" mass="15741">MHAHTILEIWQLKAVWEMRIGALTAPCGSPLVFAPPPPRGNVLAARRNWLLIKNPALPVVRDLGGRLAPLCARAPRAVKNTNARGAGTTSAAPPLWASPASRSTRLCLRRLPRGRTPYPPLPASLPLPASRCPDNRVRTFPEKEA</sequence>
<protein>
    <submittedName>
        <fullName evidence="2">Uncharacterized protein</fullName>
    </submittedName>
</protein>
<feature type="region of interest" description="Disordered" evidence="1">
    <location>
        <begin position="115"/>
        <end position="145"/>
    </location>
</feature>
<dbReference type="AlphaFoldDB" id="A0AAV7UFJ8"/>
<dbReference type="EMBL" id="JANPWB010000005">
    <property type="protein sequence ID" value="KAJ1187822.1"/>
    <property type="molecule type" value="Genomic_DNA"/>
</dbReference>
<evidence type="ECO:0000313" key="3">
    <source>
        <dbReference type="Proteomes" id="UP001066276"/>
    </source>
</evidence>
<evidence type="ECO:0000256" key="1">
    <source>
        <dbReference type="SAM" id="MobiDB-lite"/>
    </source>
</evidence>
<name>A0AAV7UFJ8_PLEWA</name>
<proteinExistence type="predicted"/>
<comment type="caution">
    <text evidence="2">The sequence shown here is derived from an EMBL/GenBank/DDBJ whole genome shotgun (WGS) entry which is preliminary data.</text>
</comment>